<dbReference type="VEuPathDB" id="FungiDB:AJ78_03077"/>
<dbReference type="GO" id="GO:0045944">
    <property type="term" value="P:positive regulation of transcription by RNA polymerase II"/>
    <property type="evidence" value="ECO:0007669"/>
    <property type="project" value="TreeGrafter"/>
</dbReference>
<dbReference type="Proteomes" id="UP000182235">
    <property type="component" value="Unassembled WGS sequence"/>
</dbReference>
<dbReference type="InterPro" id="IPR036864">
    <property type="entry name" value="Zn2-C6_fun-type_DNA-bd_sf"/>
</dbReference>
<evidence type="ECO:0000256" key="3">
    <source>
        <dbReference type="ARBA" id="ARBA00023163"/>
    </source>
</evidence>
<protein>
    <recommendedName>
        <fullName evidence="6">Zn(2)-C6 fungal-type domain-containing protein</fullName>
    </recommendedName>
</protein>
<dbReference type="GO" id="GO:0008270">
    <property type="term" value="F:zinc ion binding"/>
    <property type="evidence" value="ECO:0007669"/>
    <property type="project" value="InterPro"/>
</dbReference>
<dbReference type="PROSITE" id="PS00463">
    <property type="entry name" value="ZN2_CY6_FUNGAL_1"/>
    <property type="match status" value="1"/>
</dbReference>
<evidence type="ECO:0000256" key="4">
    <source>
        <dbReference type="ARBA" id="ARBA00023242"/>
    </source>
</evidence>
<gene>
    <name evidence="7" type="ORF">AJ78_03077</name>
</gene>
<dbReference type="SUPFAM" id="SSF57701">
    <property type="entry name" value="Zn2/Cys6 DNA-binding domain"/>
    <property type="match status" value="1"/>
</dbReference>
<proteinExistence type="predicted"/>
<evidence type="ECO:0000256" key="5">
    <source>
        <dbReference type="SAM" id="MobiDB-lite"/>
    </source>
</evidence>
<dbReference type="AlphaFoldDB" id="A0A1J9Q969"/>
<evidence type="ECO:0000256" key="2">
    <source>
        <dbReference type="ARBA" id="ARBA00023125"/>
    </source>
</evidence>
<feature type="compositionally biased region" description="Polar residues" evidence="5">
    <location>
        <begin position="677"/>
        <end position="688"/>
    </location>
</feature>
<feature type="compositionally biased region" description="Polar residues" evidence="5">
    <location>
        <begin position="80"/>
        <end position="89"/>
    </location>
</feature>
<keyword evidence="4" id="KW-0539">Nucleus</keyword>
<feature type="compositionally biased region" description="Polar residues" evidence="5">
    <location>
        <begin position="234"/>
        <end position="247"/>
    </location>
</feature>
<feature type="region of interest" description="Disordered" evidence="5">
    <location>
        <begin position="47"/>
        <end position="93"/>
    </location>
</feature>
<evidence type="ECO:0000313" key="8">
    <source>
        <dbReference type="Proteomes" id="UP000182235"/>
    </source>
</evidence>
<feature type="region of interest" description="Disordered" evidence="5">
    <location>
        <begin position="234"/>
        <end position="258"/>
    </location>
</feature>
<dbReference type="PROSITE" id="PS50048">
    <property type="entry name" value="ZN2_CY6_FUNGAL_2"/>
    <property type="match status" value="1"/>
</dbReference>
<feature type="region of interest" description="Disordered" evidence="5">
    <location>
        <begin position="677"/>
        <end position="733"/>
    </location>
</feature>
<keyword evidence="2" id="KW-0238">DNA-binding</keyword>
<reference evidence="7 8" key="1">
    <citation type="submission" date="2015-07" db="EMBL/GenBank/DDBJ databases">
        <title>Emmonsia species relationships and genome sequence.</title>
        <authorList>
            <consortium name="The Broad Institute Genomics Platform"/>
            <person name="Cuomo C.A."/>
            <person name="Munoz J.F."/>
            <person name="Imamovic A."/>
            <person name="Priest M.E."/>
            <person name="Young S."/>
            <person name="Clay O.K."/>
            <person name="McEwen J.G."/>
        </authorList>
    </citation>
    <scope>NUCLEOTIDE SEQUENCE [LARGE SCALE GENOMIC DNA]</scope>
    <source>
        <strain evidence="7 8">UAMH 9510</strain>
    </source>
</reference>
<comment type="caution">
    <text evidence="7">The sequence shown here is derived from an EMBL/GenBank/DDBJ whole genome shotgun (WGS) entry which is preliminary data.</text>
</comment>
<keyword evidence="1" id="KW-0805">Transcription regulation</keyword>
<dbReference type="OrthoDB" id="4078573at2759"/>
<dbReference type="STRING" id="1447872.A0A1J9Q969"/>
<organism evidence="7 8">
    <name type="scientific">Emergomyces pasteurianus Ep9510</name>
    <dbReference type="NCBI Taxonomy" id="1447872"/>
    <lineage>
        <taxon>Eukaryota</taxon>
        <taxon>Fungi</taxon>
        <taxon>Dikarya</taxon>
        <taxon>Ascomycota</taxon>
        <taxon>Pezizomycotina</taxon>
        <taxon>Eurotiomycetes</taxon>
        <taxon>Eurotiomycetidae</taxon>
        <taxon>Onygenales</taxon>
        <taxon>Ajellomycetaceae</taxon>
        <taxon>Emergomyces</taxon>
    </lineage>
</organism>
<dbReference type="EMBL" id="LGRN01000092">
    <property type="protein sequence ID" value="OJD16787.1"/>
    <property type="molecule type" value="Genomic_DNA"/>
</dbReference>
<feature type="compositionally biased region" description="Low complexity" evidence="5">
    <location>
        <begin position="689"/>
        <end position="710"/>
    </location>
</feature>
<keyword evidence="3" id="KW-0804">Transcription</keyword>
<dbReference type="PANTHER" id="PTHR37534">
    <property type="entry name" value="TRANSCRIPTIONAL ACTIVATOR PROTEIN UGA3"/>
    <property type="match status" value="1"/>
</dbReference>
<evidence type="ECO:0000259" key="6">
    <source>
        <dbReference type="PROSITE" id="PS50048"/>
    </source>
</evidence>
<dbReference type="SMART" id="SM00066">
    <property type="entry name" value="GAL4"/>
    <property type="match status" value="1"/>
</dbReference>
<dbReference type="GO" id="GO:0000981">
    <property type="term" value="F:DNA-binding transcription factor activity, RNA polymerase II-specific"/>
    <property type="evidence" value="ECO:0007669"/>
    <property type="project" value="InterPro"/>
</dbReference>
<dbReference type="Pfam" id="PF00172">
    <property type="entry name" value="Zn_clus"/>
    <property type="match status" value="1"/>
</dbReference>
<dbReference type="CDD" id="cd00067">
    <property type="entry name" value="GAL4"/>
    <property type="match status" value="1"/>
</dbReference>
<evidence type="ECO:0000313" key="7">
    <source>
        <dbReference type="EMBL" id="OJD16787.1"/>
    </source>
</evidence>
<name>A0A1J9Q969_9EURO</name>
<accession>A0A1J9Q969</accession>
<dbReference type="Gene3D" id="4.10.240.10">
    <property type="entry name" value="Zn(2)-C6 fungal-type DNA-binding domain"/>
    <property type="match status" value="1"/>
</dbReference>
<feature type="region of interest" description="Disordered" evidence="5">
    <location>
        <begin position="173"/>
        <end position="192"/>
    </location>
</feature>
<dbReference type="GO" id="GO:0005634">
    <property type="term" value="C:nucleus"/>
    <property type="evidence" value="ECO:0007669"/>
    <property type="project" value="TreeGrafter"/>
</dbReference>
<feature type="domain" description="Zn(2)-C6 fungal-type" evidence="6">
    <location>
        <begin position="97"/>
        <end position="127"/>
    </location>
</feature>
<sequence length="772" mass="86072">MASTVGGNLLPQSEFDIPLNLTASAAGTAVVDYPANGETYQIAEKAATHFDTQPQEKNLTNTDGGDGASSGAGNVAPRTANASGQTGTQKPKRVRTGCLTCRERHLKCDEALPRCQNCQKSDRLCKRGVRLNFIDTHVAAPPYAAPFAHDWQVDFHDESRDIASEYQGGFERYPRINKNHSDPRNPTPHASSYNFADIMEAPTLSHQNLPSATPLLSNYPEQPQAEMTDAIFQHTPQSHHPNPTFSDHSLPPHSPFNSPKSNLVPSANVKPCLGSAEEVLLMQVFVEEVGLWMDSMDSTKHFSHILPFHALGEPMLLNAFMACGARHLFLVNPSYGEEKALYYYNTSTRDLLTCLQNPNRDTVLCATTAVILNVYEIMCEKAMQRMNHIAGARALIKECRWDAKSVGIGGACFWLNVGMELLSCLHFNWRMAWDPDSWDIDMNMTASQNNITGGEELWTHRMVYICAKIANFRSTIPQFQDPDRTAHDMRLSQRIQEWNTYKGWCDEWARCVPRSMLPLGYLQPWQTNSKSSFPEVWLIKRTAVVGRLFYHTACCLLAKVHPTESEFSENMMAMQQSHAHDICGIVAHVKDRCASSLVPLKRCNDIHQNKPLTFKNPFTSNIRGVASVSVRCLAIAAECLTNRQAQEEVLQIIDKIIKETGWQVAFLRGELMEKWGWSNNTSPPQQQHSASTTPGSSAPSLLSSSLLNSGPPNPNISGSGGPTPPRPRMPQGIVNPLMATADFSYENHPYQSHYVAPHNHNHLGSYQHYESY</sequence>
<feature type="compositionally biased region" description="Polar residues" evidence="5">
    <location>
        <begin position="50"/>
        <end position="59"/>
    </location>
</feature>
<dbReference type="PANTHER" id="PTHR37534:SF40">
    <property type="entry name" value="ZN(2)-C6 FUNGAL-TYPE DOMAIN-CONTAINING PROTEIN"/>
    <property type="match status" value="1"/>
</dbReference>
<keyword evidence="8" id="KW-1185">Reference proteome</keyword>
<dbReference type="InterPro" id="IPR001138">
    <property type="entry name" value="Zn2Cys6_DnaBD"/>
</dbReference>
<dbReference type="GO" id="GO:0000976">
    <property type="term" value="F:transcription cis-regulatory region binding"/>
    <property type="evidence" value="ECO:0007669"/>
    <property type="project" value="TreeGrafter"/>
</dbReference>
<evidence type="ECO:0000256" key="1">
    <source>
        <dbReference type="ARBA" id="ARBA00023015"/>
    </source>
</evidence>